<protein>
    <submittedName>
        <fullName evidence="1">Uncharacterized protein</fullName>
    </submittedName>
</protein>
<reference evidence="1 2" key="1">
    <citation type="submission" date="2020-01" db="EMBL/GenBank/DDBJ databases">
        <title>Natronorubrum sp. JWXQ-INN 674 isolated from Inner Mongolia Autonomous Region of China.</title>
        <authorList>
            <person name="Xue Q."/>
        </authorList>
    </citation>
    <scope>NUCLEOTIDE SEQUENCE [LARGE SCALE GENOMIC DNA]</scope>
    <source>
        <strain evidence="1 2">JWXQ-INN-674</strain>
    </source>
</reference>
<gene>
    <name evidence="1" type="ORF">GS429_07605</name>
</gene>
<keyword evidence="2" id="KW-1185">Reference proteome</keyword>
<name>A0A6B0VME3_9EURY</name>
<evidence type="ECO:0000313" key="1">
    <source>
        <dbReference type="EMBL" id="MXV61922.1"/>
    </source>
</evidence>
<dbReference type="AlphaFoldDB" id="A0A6B0VME3"/>
<dbReference type="Proteomes" id="UP000434101">
    <property type="component" value="Unassembled WGS sequence"/>
</dbReference>
<evidence type="ECO:0000313" key="2">
    <source>
        <dbReference type="Proteomes" id="UP000434101"/>
    </source>
</evidence>
<dbReference type="OrthoDB" id="381107at2157"/>
<sequence>MEKIADPITTESRFQTALQTLIVDAITNGVPVEGGWECRSSNDDIPDWDIAIQEVTKPFTLSNDRDSQ</sequence>
<dbReference type="RefSeq" id="WP_160064211.1">
    <property type="nucleotide sequence ID" value="NZ_WUYX01000026.1"/>
</dbReference>
<organism evidence="1 2">
    <name type="scientific">Natronorubrum halalkaliphilum</name>
    <dbReference type="NCBI Taxonomy" id="2691917"/>
    <lineage>
        <taxon>Archaea</taxon>
        <taxon>Methanobacteriati</taxon>
        <taxon>Methanobacteriota</taxon>
        <taxon>Stenosarchaea group</taxon>
        <taxon>Halobacteria</taxon>
        <taxon>Halobacteriales</taxon>
        <taxon>Natrialbaceae</taxon>
        <taxon>Natronorubrum</taxon>
    </lineage>
</organism>
<comment type="caution">
    <text evidence="1">The sequence shown here is derived from an EMBL/GenBank/DDBJ whole genome shotgun (WGS) entry which is preliminary data.</text>
</comment>
<proteinExistence type="predicted"/>
<dbReference type="EMBL" id="WUYX01000026">
    <property type="protein sequence ID" value="MXV61922.1"/>
    <property type="molecule type" value="Genomic_DNA"/>
</dbReference>
<accession>A0A6B0VME3</accession>